<dbReference type="SUPFAM" id="SSF52172">
    <property type="entry name" value="CheY-like"/>
    <property type="match status" value="2"/>
</dbReference>
<feature type="domain" description="PAC" evidence="23">
    <location>
        <begin position="718"/>
        <end position="770"/>
    </location>
</feature>
<dbReference type="CDD" id="cd12913">
    <property type="entry name" value="PDC1_MCP_like"/>
    <property type="match status" value="1"/>
</dbReference>
<evidence type="ECO:0000259" key="21">
    <source>
        <dbReference type="PROSITE" id="PS50110"/>
    </source>
</evidence>
<evidence type="ECO:0000256" key="5">
    <source>
        <dbReference type="ARBA" id="ARBA00022553"/>
    </source>
</evidence>
<keyword evidence="7 19" id="KW-0812">Transmembrane</keyword>
<dbReference type="PANTHER" id="PTHR45339">
    <property type="entry name" value="HYBRID SIGNAL TRANSDUCTION HISTIDINE KINASE J"/>
    <property type="match status" value="1"/>
</dbReference>
<feature type="domain" description="PAC" evidence="23">
    <location>
        <begin position="973"/>
        <end position="1025"/>
    </location>
</feature>
<dbReference type="Gene3D" id="3.30.450.20">
    <property type="entry name" value="PAS domain"/>
    <property type="match status" value="7"/>
</dbReference>
<dbReference type="SMART" id="SM00091">
    <property type="entry name" value="PAS"/>
    <property type="match status" value="5"/>
</dbReference>
<organism evidence="26 27">
    <name type="scientific">Shewanella algae</name>
    <dbReference type="NCBI Taxonomy" id="38313"/>
    <lineage>
        <taxon>Bacteria</taxon>
        <taxon>Pseudomonadati</taxon>
        <taxon>Pseudomonadota</taxon>
        <taxon>Gammaproteobacteria</taxon>
        <taxon>Alteromonadales</taxon>
        <taxon>Shewanellaceae</taxon>
        <taxon>Shewanella</taxon>
    </lineage>
</organism>
<feature type="domain" description="Histidine kinase" evidence="20">
    <location>
        <begin position="1043"/>
        <end position="1264"/>
    </location>
</feature>
<evidence type="ECO:0000259" key="23">
    <source>
        <dbReference type="PROSITE" id="PS50113"/>
    </source>
</evidence>
<gene>
    <name evidence="26" type="primary">barA_2</name>
    <name evidence="26" type="ORF">NCTC10738_02563</name>
</gene>
<dbReference type="SMART" id="SM00387">
    <property type="entry name" value="HATPase_c"/>
    <property type="match status" value="1"/>
</dbReference>
<sequence>MPDTATLRTFRSRILLQIAIPLISIMTVISGITGWYNYQEEEKAFFADLAEKADFAAKRLEFELSLAQRDSQTLAYSLGNLESFERLQQADNLYQLLRDRLQRNPNFYGSAIAFQPGFLPGQKRFAPYAFRQDLSIATMDIGQEAYDYTSGEWAWWTEALKLADGFWTPPYFDEGAGNTLMITFSQRFGGEAAPLGVVTTDLALSSLPARLGIDPKKLLVLDNQEHLIYHPDNNLNRSAKLEDWLANTAEGKEAVQHIYAADTPEVALSDLNDVQYLASVARVAPLEWRVLVITPQKQLLRSFLKNFSSLTINLLLLAMILLVTSYWGAKRLTQPLEQLESGIEDFSKGLIKRLKKPEGVVREIATLSNKFNEMAEILEEREQALLDSRGNRFAKLIDGMSDKSFYCSMDPNGAIVQASDGVKKVLGITPEVLRRKYQRLFSSNSINEANWQYMEQALAGKSVPPHQVELADAEGGLRRLDLFMQPLLDDEGKLISVEMLFNDVTEQFSAAAWSNAVLEAAPEAMLIVDEGGMLVFSNSRCQELFGYAAEEMLKLNIDQLLPEVDRLEHAAKRHAFVTDGKDRMMAKGKALQALKCDGSQFPVQIGLSLLPADHKGKRQVAASIRDLTEQLAVERKIRESESRFRGLVSNIPGAVYRTRVDEQWTMEYVSDNITEISGYPAWHFIDSKKRSYGSLVIDEDKQLCIDTINSALAEQQAFDVEYRIRHRDGSVRWIHEKGKASYDEDGNPLWFDGSLNDITDSKLAQEKMEQSREQLETITESVPSTVYQLFWQSPQQRRFTFLSSAAIATLGHHKNEVMADFDLVAERIVAEDRGSIIRLLSGESGLQWIKEFRYRHPSGEVRWLEAGAKGSKQQDGMLWNGYLTDISGRKEMETELAQSEAHFRALFDNAGIGIVNLDDRGTIMDCNGQFCSDMGMSAEQLKRRSFADLMAPEDRSNASELYERLKLSDDHSVSGEWRLLSASGEPMWMAINASELEEEAGRERSVVMSIANITRLKLLSNELMAAKEDADAANKAKSDFLANMSHEIRTPMNAIIGMSQLCLQTQLDRKQRNYVEKIERASQSLLGIINDILDFSKIEAGKLDIEVVPFQLDSILEDLGDMFSERAADKQLELLFAVAPSVPSHLEGDPLRLGQVLINLMNNAIKFTERGEVMLSISELSREQDEVILRFAVRDSGIGLTAEQQARLFKSFSQADTSTTRKYGGTGLGLAISKQLVELMGGEIGVESQFGNGSCFFFTVRLKVAENDKLNVEQELEGMPILVVDDNGTARDILRTTLESMGFTVDCARSGMEALDKVKRKSYKMALIDWKMPEMDGMETARQILQVKEPPLILMVSAHANSDFIERLEQLGINGYITKPVSASRLLDGIMLALGRQGHIPVRRKALDLESLQLAALAGKRVLLVEDNEMNQEVATEFLEQVGIDLSIAENGQIALEKLAQQQFDLVLMDCQMPVMDGYQATEALRKMPGLEQLPVVAMTANAMAGDKEMCLRAGMNDHIAKPIEVSLLYQVLLQYLGGGQVPAAAGSNDAGMADGDAPENLVSWPEHESLDIDRGLQLVQHSERLYRRIFERFLGSQGNVGKRIRKALKEQQQEEAVRAAHTLKGLAGNLCSEPLVEEARQLEAKLAAGEECEQELLAVETRVAAIVEAIADWMGDKPQSDPLAEGDAAEEIDPEALKTALEQLLQSLEDADAEAVVQLEALSRRVSKPLWQRLKPVSSMVGSYQFDDAADLIRELQQELNETEQA</sequence>
<dbReference type="Proteomes" id="UP000254069">
    <property type="component" value="Unassembled WGS sequence"/>
</dbReference>
<dbReference type="FunFam" id="1.10.287.130:FF:000002">
    <property type="entry name" value="Two-component osmosensing histidine kinase"/>
    <property type="match status" value="1"/>
</dbReference>
<name>A0A380AAG4_9GAMM</name>
<dbReference type="InterPro" id="IPR001610">
    <property type="entry name" value="PAC"/>
</dbReference>
<dbReference type="InterPro" id="IPR036641">
    <property type="entry name" value="HPT_dom_sf"/>
</dbReference>
<dbReference type="InterPro" id="IPR005467">
    <property type="entry name" value="His_kinase_dom"/>
</dbReference>
<keyword evidence="5 17" id="KW-0597">Phosphoprotein</keyword>
<keyword evidence="12" id="KW-0902">Two-component regulatory system</keyword>
<dbReference type="Pfam" id="PF02518">
    <property type="entry name" value="HATPase_c"/>
    <property type="match status" value="1"/>
</dbReference>
<feature type="domain" description="Response regulatory" evidence="21">
    <location>
        <begin position="1421"/>
        <end position="1537"/>
    </location>
</feature>
<dbReference type="Pfam" id="PF13426">
    <property type="entry name" value="PAS_9"/>
    <property type="match status" value="2"/>
</dbReference>
<keyword evidence="11 19" id="KW-1133">Transmembrane helix</keyword>
<dbReference type="Gene3D" id="1.10.287.130">
    <property type="match status" value="1"/>
</dbReference>
<feature type="transmembrane region" description="Helical" evidence="19">
    <location>
        <begin position="307"/>
        <end position="329"/>
    </location>
</feature>
<dbReference type="SMART" id="SM00388">
    <property type="entry name" value="HisKA"/>
    <property type="match status" value="1"/>
</dbReference>
<accession>A0A380AAG4</accession>
<proteinExistence type="predicted"/>
<evidence type="ECO:0000256" key="18">
    <source>
        <dbReference type="SAM" id="Coils"/>
    </source>
</evidence>
<evidence type="ECO:0000256" key="11">
    <source>
        <dbReference type="ARBA" id="ARBA00022989"/>
    </source>
</evidence>
<evidence type="ECO:0000256" key="19">
    <source>
        <dbReference type="SAM" id="Phobius"/>
    </source>
</evidence>
<evidence type="ECO:0000259" key="24">
    <source>
        <dbReference type="PROSITE" id="PS50885"/>
    </source>
</evidence>
<evidence type="ECO:0000256" key="9">
    <source>
        <dbReference type="ARBA" id="ARBA00022777"/>
    </source>
</evidence>
<keyword evidence="13 19" id="KW-0472">Membrane</keyword>
<dbReference type="PROSITE" id="PS50113">
    <property type="entry name" value="PAC"/>
    <property type="match status" value="3"/>
</dbReference>
<feature type="domain" description="Response regulatory" evidence="21">
    <location>
        <begin position="1280"/>
        <end position="1394"/>
    </location>
</feature>
<dbReference type="Gene3D" id="3.30.565.10">
    <property type="entry name" value="Histidine kinase-like ATPase, C-terminal domain"/>
    <property type="match status" value="1"/>
</dbReference>
<dbReference type="PROSITE" id="PS50109">
    <property type="entry name" value="HIS_KIN"/>
    <property type="match status" value="1"/>
</dbReference>
<dbReference type="NCBIfam" id="TIGR00229">
    <property type="entry name" value="sensory_box"/>
    <property type="match status" value="5"/>
</dbReference>
<dbReference type="CDD" id="cd00130">
    <property type="entry name" value="PAS"/>
    <property type="match status" value="5"/>
</dbReference>
<dbReference type="PROSITE" id="PS50112">
    <property type="entry name" value="PAS"/>
    <property type="match status" value="3"/>
</dbReference>
<comment type="subunit">
    <text evidence="14">At low DSF concentrations, interacts with RpfF.</text>
</comment>
<evidence type="ECO:0000256" key="14">
    <source>
        <dbReference type="ARBA" id="ARBA00064003"/>
    </source>
</evidence>
<dbReference type="Gene3D" id="1.20.120.160">
    <property type="entry name" value="HPT domain"/>
    <property type="match status" value="1"/>
</dbReference>
<feature type="coiled-coil region" evidence="18">
    <location>
        <begin position="1706"/>
        <end position="1767"/>
    </location>
</feature>
<dbReference type="GO" id="GO:0005886">
    <property type="term" value="C:plasma membrane"/>
    <property type="evidence" value="ECO:0007669"/>
    <property type="project" value="UniProtKB-SubCell"/>
</dbReference>
<dbReference type="RefSeq" id="WP_115389836.1">
    <property type="nucleotide sequence ID" value="NZ_JADZHC010000072.1"/>
</dbReference>
<dbReference type="InterPro" id="IPR004358">
    <property type="entry name" value="Sig_transdc_His_kin-like_C"/>
</dbReference>
<dbReference type="InterPro" id="IPR013767">
    <property type="entry name" value="PAS_fold"/>
</dbReference>
<dbReference type="GO" id="GO:0006355">
    <property type="term" value="P:regulation of DNA-templated transcription"/>
    <property type="evidence" value="ECO:0007669"/>
    <property type="project" value="InterPro"/>
</dbReference>
<evidence type="ECO:0000256" key="10">
    <source>
        <dbReference type="ARBA" id="ARBA00022840"/>
    </source>
</evidence>
<evidence type="ECO:0000313" key="27">
    <source>
        <dbReference type="Proteomes" id="UP000254069"/>
    </source>
</evidence>
<dbReference type="PROSITE" id="PS50885">
    <property type="entry name" value="HAMP"/>
    <property type="match status" value="1"/>
</dbReference>
<dbReference type="EC" id="2.7.13.3" evidence="3"/>
<feature type="modified residue" description="4-aspartylphosphate" evidence="17">
    <location>
        <position position="1470"/>
    </location>
</feature>
<feature type="domain" description="HPt" evidence="25">
    <location>
        <begin position="1583"/>
        <end position="1671"/>
    </location>
</feature>
<keyword evidence="8" id="KW-0547">Nucleotide-binding</keyword>
<dbReference type="CDD" id="cd00082">
    <property type="entry name" value="HisKA"/>
    <property type="match status" value="1"/>
</dbReference>
<dbReference type="GO" id="GO:0005524">
    <property type="term" value="F:ATP binding"/>
    <property type="evidence" value="ECO:0007669"/>
    <property type="project" value="UniProtKB-KW"/>
</dbReference>
<evidence type="ECO:0000256" key="2">
    <source>
        <dbReference type="ARBA" id="ARBA00004651"/>
    </source>
</evidence>
<evidence type="ECO:0000256" key="17">
    <source>
        <dbReference type="PROSITE-ProRule" id="PRU00169"/>
    </source>
</evidence>
<dbReference type="SUPFAM" id="SSF47226">
    <property type="entry name" value="Histidine-containing phosphotransfer domain, HPT domain"/>
    <property type="match status" value="1"/>
</dbReference>
<dbReference type="FunFam" id="3.30.565.10:FF:000010">
    <property type="entry name" value="Sensor histidine kinase RcsC"/>
    <property type="match status" value="1"/>
</dbReference>
<keyword evidence="6 26" id="KW-0808">Transferase</keyword>
<keyword evidence="10" id="KW-0067">ATP-binding</keyword>
<evidence type="ECO:0000259" key="20">
    <source>
        <dbReference type="PROSITE" id="PS50109"/>
    </source>
</evidence>
<dbReference type="InterPro" id="IPR001789">
    <property type="entry name" value="Sig_transdc_resp-reg_receiver"/>
</dbReference>
<dbReference type="GO" id="GO:0000155">
    <property type="term" value="F:phosphorelay sensor kinase activity"/>
    <property type="evidence" value="ECO:0007669"/>
    <property type="project" value="InterPro"/>
</dbReference>
<dbReference type="SMART" id="SM00086">
    <property type="entry name" value="PAC"/>
    <property type="match status" value="5"/>
</dbReference>
<dbReference type="Pfam" id="PF00072">
    <property type="entry name" value="Response_reg"/>
    <property type="match status" value="2"/>
</dbReference>
<dbReference type="EMBL" id="UGYO01000001">
    <property type="protein sequence ID" value="SUI77118.1"/>
    <property type="molecule type" value="Genomic_DNA"/>
</dbReference>
<dbReference type="Pfam" id="PF00512">
    <property type="entry name" value="HisKA"/>
    <property type="match status" value="1"/>
</dbReference>
<dbReference type="PROSITE" id="PS50894">
    <property type="entry name" value="HPT"/>
    <property type="match status" value="1"/>
</dbReference>
<dbReference type="InterPro" id="IPR000700">
    <property type="entry name" value="PAS-assoc_C"/>
</dbReference>
<feature type="domain" description="PAS" evidence="22">
    <location>
        <begin position="899"/>
        <end position="969"/>
    </location>
</feature>
<dbReference type="InterPro" id="IPR008207">
    <property type="entry name" value="Sig_transdc_His_kin_Hpt_dom"/>
</dbReference>
<dbReference type="InterPro" id="IPR036097">
    <property type="entry name" value="HisK_dim/P_sf"/>
</dbReference>
<dbReference type="Pfam" id="PF22673">
    <property type="entry name" value="MCP-like_PDC_1"/>
    <property type="match status" value="1"/>
</dbReference>
<evidence type="ECO:0000256" key="3">
    <source>
        <dbReference type="ARBA" id="ARBA00012438"/>
    </source>
</evidence>
<evidence type="ECO:0000256" key="12">
    <source>
        <dbReference type="ARBA" id="ARBA00023012"/>
    </source>
</evidence>
<dbReference type="PROSITE" id="PS50110">
    <property type="entry name" value="RESPONSE_REGULATORY"/>
    <property type="match status" value="2"/>
</dbReference>
<evidence type="ECO:0000256" key="7">
    <source>
        <dbReference type="ARBA" id="ARBA00022692"/>
    </source>
</evidence>
<dbReference type="InterPro" id="IPR011006">
    <property type="entry name" value="CheY-like_superfamily"/>
</dbReference>
<dbReference type="InterPro" id="IPR013655">
    <property type="entry name" value="PAS_fold_3"/>
</dbReference>
<feature type="domain" description="HAMP" evidence="24">
    <location>
        <begin position="330"/>
        <end position="383"/>
    </location>
</feature>
<keyword evidence="27" id="KW-1185">Reference proteome</keyword>
<dbReference type="Pfam" id="PF08447">
    <property type="entry name" value="PAS_3"/>
    <property type="match status" value="2"/>
</dbReference>
<feature type="domain" description="PAC" evidence="23">
    <location>
        <begin position="848"/>
        <end position="898"/>
    </location>
</feature>
<protein>
    <recommendedName>
        <fullName evidence="15">Sensory/regulatory protein RpfC</fullName>
        <ecNumber evidence="3">2.7.13.3</ecNumber>
    </recommendedName>
</protein>
<dbReference type="InterPro" id="IPR036890">
    <property type="entry name" value="HATPase_C_sf"/>
</dbReference>
<evidence type="ECO:0000256" key="1">
    <source>
        <dbReference type="ARBA" id="ARBA00000085"/>
    </source>
</evidence>
<feature type="domain" description="PAS" evidence="22">
    <location>
        <begin position="517"/>
        <end position="563"/>
    </location>
</feature>
<dbReference type="Gene3D" id="3.40.50.2300">
    <property type="match status" value="2"/>
</dbReference>
<evidence type="ECO:0000256" key="6">
    <source>
        <dbReference type="ARBA" id="ARBA00022679"/>
    </source>
</evidence>
<evidence type="ECO:0000256" key="8">
    <source>
        <dbReference type="ARBA" id="ARBA00022741"/>
    </source>
</evidence>
<evidence type="ECO:0000256" key="13">
    <source>
        <dbReference type="ARBA" id="ARBA00023136"/>
    </source>
</evidence>
<evidence type="ECO:0000256" key="4">
    <source>
        <dbReference type="ARBA" id="ARBA00022475"/>
    </source>
</evidence>
<evidence type="ECO:0000259" key="22">
    <source>
        <dbReference type="PROSITE" id="PS50112"/>
    </source>
</evidence>
<dbReference type="Pfam" id="PF01627">
    <property type="entry name" value="Hpt"/>
    <property type="match status" value="1"/>
</dbReference>
<dbReference type="Pfam" id="PF00989">
    <property type="entry name" value="PAS"/>
    <property type="match status" value="1"/>
</dbReference>
<dbReference type="CDD" id="cd16922">
    <property type="entry name" value="HATPase_EvgS-ArcB-TorS-like"/>
    <property type="match status" value="1"/>
</dbReference>
<feature type="transmembrane region" description="Helical" evidence="19">
    <location>
        <begin position="14"/>
        <end position="36"/>
    </location>
</feature>
<feature type="modified residue" description="4-aspartylphosphate" evidence="17">
    <location>
        <position position="1329"/>
    </location>
</feature>
<dbReference type="SUPFAM" id="SSF47384">
    <property type="entry name" value="Homodimeric domain of signal transducing histidine kinase"/>
    <property type="match status" value="1"/>
</dbReference>
<dbReference type="PANTHER" id="PTHR45339:SF1">
    <property type="entry name" value="HYBRID SIGNAL TRANSDUCTION HISTIDINE KINASE J"/>
    <property type="match status" value="1"/>
</dbReference>
<comment type="subcellular location">
    <subcellularLocation>
        <location evidence="2">Cell membrane</location>
        <topology evidence="2">Multi-pass membrane protein</topology>
    </subcellularLocation>
</comment>
<dbReference type="InterPro" id="IPR003661">
    <property type="entry name" value="HisK_dim/P_dom"/>
</dbReference>
<evidence type="ECO:0000256" key="15">
    <source>
        <dbReference type="ARBA" id="ARBA00068150"/>
    </source>
</evidence>
<evidence type="ECO:0000256" key="16">
    <source>
        <dbReference type="PROSITE-ProRule" id="PRU00110"/>
    </source>
</evidence>
<dbReference type="CDD" id="cd17546">
    <property type="entry name" value="REC_hyHK_CKI1_RcsC-like"/>
    <property type="match status" value="2"/>
</dbReference>
<dbReference type="InterPro" id="IPR035965">
    <property type="entry name" value="PAS-like_dom_sf"/>
</dbReference>
<dbReference type="SUPFAM" id="SSF55874">
    <property type="entry name" value="ATPase domain of HSP90 chaperone/DNA topoisomerase II/histidine kinase"/>
    <property type="match status" value="1"/>
</dbReference>
<keyword evidence="4" id="KW-1003">Cell membrane</keyword>
<keyword evidence="18" id="KW-0175">Coiled coil</keyword>
<dbReference type="PRINTS" id="PR00344">
    <property type="entry name" value="BCTRLSENSOR"/>
</dbReference>
<keyword evidence="9 26" id="KW-0418">Kinase</keyword>
<dbReference type="InterPro" id="IPR003594">
    <property type="entry name" value="HATPase_dom"/>
</dbReference>
<feature type="domain" description="PAS" evidence="22">
    <location>
        <begin position="640"/>
        <end position="715"/>
    </location>
</feature>
<evidence type="ECO:0000313" key="26">
    <source>
        <dbReference type="EMBL" id="SUI77118.1"/>
    </source>
</evidence>
<comment type="catalytic activity">
    <reaction evidence="1">
        <text>ATP + protein L-histidine = ADP + protein N-phospho-L-histidine.</text>
        <dbReference type="EC" id="2.7.13.3"/>
    </reaction>
</comment>
<feature type="modified residue" description="Phosphohistidine" evidence="16">
    <location>
        <position position="1622"/>
    </location>
</feature>
<evidence type="ECO:0000259" key="25">
    <source>
        <dbReference type="PROSITE" id="PS50894"/>
    </source>
</evidence>
<dbReference type="SUPFAM" id="SSF55785">
    <property type="entry name" value="PYP-like sensor domain (PAS domain)"/>
    <property type="match status" value="5"/>
</dbReference>
<reference evidence="26 27" key="1">
    <citation type="submission" date="2018-06" db="EMBL/GenBank/DDBJ databases">
        <authorList>
            <consortium name="Pathogen Informatics"/>
            <person name="Doyle S."/>
        </authorList>
    </citation>
    <scope>NUCLEOTIDE SEQUENCE [LARGE SCALE GENOMIC DNA]</scope>
    <source>
        <strain evidence="26 27">NCTC10738</strain>
    </source>
</reference>
<dbReference type="SMART" id="SM00448">
    <property type="entry name" value="REC"/>
    <property type="match status" value="2"/>
</dbReference>
<dbReference type="InterPro" id="IPR000014">
    <property type="entry name" value="PAS"/>
</dbReference>
<dbReference type="InterPro" id="IPR003660">
    <property type="entry name" value="HAMP_dom"/>
</dbReference>